<organism evidence="3 4">
    <name type="scientific">Roseibium hamelinense</name>
    <dbReference type="NCBI Taxonomy" id="150831"/>
    <lineage>
        <taxon>Bacteria</taxon>
        <taxon>Pseudomonadati</taxon>
        <taxon>Pseudomonadota</taxon>
        <taxon>Alphaproteobacteria</taxon>
        <taxon>Hyphomicrobiales</taxon>
        <taxon>Stappiaceae</taxon>
        <taxon>Roseibium</taxon>
    </lineage>
</organism>
<dbReference type="AlphaFoldDB" id="A0A562T1V1"/>
<accession>A0A562T1V1</accession>
<dbReference type="SUPFAM" id="SSF141371">
    <property type="entry name" value="PilZ domain-like"/>
    <property type="match status" value="1"/>
</dbReference>
<gene>
    <name evidence="3" type="ORF">JM93_02240</name>
</gene>
<feature type="region of interest" description="Disordered" evidence="1">
    <location>
        <begin position="186"/>
        <end position="216"/>
    </location>
</feature>
<reference evidence="3 4" key="1">
    <citation type="submission" date="2019-07" db="EMBL/GenBank/DDBJ databases">
        <title>Genomic Encyclopedia of Archaeal and Bacterial Type Strains, Phase II (KMG-II): from individual species to whole genera.</title>
        <authorList>
            <person name="Goeker M."/>
        </authorList>
    </citation>
    <scope>NUCLEOTIDE SEQUENCE [LARGE SCALE GENOMIC DNA]</scope>
    <source>
        <strain evidence="3 4">ATCC BAA-252</strain>
    </source>
</reference>
<dbReference type="EMBL" id="VLLF01000004">
    <property type="protein sequence ID" value="TWI87671.1"/>
    <property type="molecule type" value="Genomic_DNA"/>
</dbReference>
<dbReference type="InterPro" id="IPR009875">
    <property type="entry name" value="PilZ_domain"/>
</dbReference>
<dbReference type="RefSeq" id="WP_145343188.1">
    <property type="nucleotide sequence ID" value="NZ_SMLY01000047.1"/>
</dbReference>
<dbReference type="OrthoDB" id="7678134at2"/>
<protein>
    <submittedName>
        <fullName evidence="3">PilZ domain-containing protein</fullName>
    </submittedName>
</protein>
<feature type="compositionally biased region" description="Basic residues" evidence="1">
    <location>
        <begin position="205"/>
        <end position="216"/>
    </location>
</feature>
<feature type="domain" description="PilZ" evidence="2">
    <location>
        <begin position="100"/>
        <end position="177"/>
    </location>
</feature>
<evidence type="ECO:0000313" key="3">
    <source>
        <dbReference type="EMBL" id="TWI87671.1"/>
    </source>
</evidence>
<keyword evidence="4" id="KW-1185">Reference proteome</keyword>
<dbReference type="Proteomes" id="UP000320593">
    <property type="component" value="Unassembled WGS sequence"/>
</dbReference>
<evidence type="ECO:0000256" key="1">
    <source>
        <dbReference type="SAM" id="MobiDB-lite"/>
    </source>
</evidence>
<sequence length="216" mass="23941">MSALDKVEGVVGMLSSAAEFDDLLPAQIVDLSNMSHIEAYAYSVSPDGCWILSDEIDQLNERIGLKIEGYQDLIRGRIVALSDQGAQIAFQAERKLLHNEKRTEVRRAVWMTAKITCIDLEDEIQCQIVDASRSGCRIEADRVSELPNDIFLSIAGVKTCVSGTIVWRNGQQAGVRLNWPFENGLKAGVKGQTHPRQPDETTEKRPKKKRLSAFGG</sequence>
<evidence type="ECO:0000259" key="2">
    <source>
        <dbReference type="Pfam" id="PF07238"/>
    </source>
</evidence>
<name>A0A562T1V1_9HYPH</name>
<dbReference type="Pfam" id="PF07238">
    <property type="entry name" value="PilZ"/>
    <property type="match status" value="1"/>
</dbReference>
<proteinExistence type="predicted"/>
<evidence type="ECO:0000313" key="4">
    <source>
        <dbReference type="Proteomes" id="UP000320593"/>
    </source>
</evidence>
<comment type="caution">
    <text evidence="3">The sequence shown here is derived from an EMBL/GenBank/DDBJ whole genome shotgun (WGS) entry which is preliminary data.</text>
</comment>
<dbReference type="GO" id="GO:0035438">
    <property type="term" value="F:cyclic-di-GMP binding"/>
    <property type="evidence" value="ECO:0007669"/>
    <property type="project" value="InterPro"/>
</dbReference>